<accession>A0A9K3D4R2</accession>
<sequence length="120" mass="13504">MEEENQPQESPGATTQTKSPYTCLICGKTSKSQVALTQHVYSCHTKEGDLLCPHCDYKTKLKYNMIIHIRTHTGEKPFQCPHCLKRFSVKGYALSSHRHGLVSHRCSGGYSRTASHGCMY</sequence>
<proteinExistence type="predicted"/>
<comment type="caution">
    <text evidence="9">The sequence shown here is derived from an EMBL/GenBank/DDBJ whole genome shotgun (WGS) entry which is preliminary data.</text>
</comment>
<gene>
    <name evidence="9" type="ORF">KIPB_010858</name>
</gene>
<dbReference type="PANTHER" id="PTHR24388">
    <property type="entry name" value="ZINC FINGER PROTEIN"/>
    <property type="match status" value="1"/>
</dbReference>
<evidence type="ECO:0000256" key="5">
    <source>
        <dbReference type="ARBA" id="ARBA00022833"/>
    </source>
</evidence>
<dbReference type="InterPro" id="IPR013087">
    <property type="entry name" value="Znf_C2H2_type"/>
</dbReference>
<feature type="domain" description="C2H2-type" evidence="8">
    <location>
        <begin position="50"/>
        <end position="77"/>
    </location>
</feature>
<keyword evidence="3" id="KW-0677">Repeat</keyword>
<organism evidence="9 10">
    <name type="scientific">Kipferlia bialata</name>
    <dbReference type="NCBI Taxonomy" id="797122"/>
    <lineage>
        <taxon>Eukaryota</taxon>
        <taxon>Metamonada</taxon>
        <taxon>Carpediemonas-like organisms</taxon>
        <taxon>Kipferlia</taxon>
    </lineage>
</organism>
<dbReference type="GO" id="GO:0000981">
    <property type="term" value="F:DNA-binding transcription factor activity, RNA polymerase II-specific"/>
    <property type="evidence" value="ECO:0007669"/>
    <property type="project" value="TreeGrafter"/>
</dbReference>
<dbReference type="PROSITE" id="PS50157">
    <property type="entry name" value="ZINC_FINGER_C2H2_2"/>
    <property type="match status" value="2"/>
</dbReference>
<dbReference type="OrthoDB" id="427030at2759"/>
<evidence type="ECO:0000259" key="8">
    <source>
        <dbReference type="PROSITE" id="PS50157"/>
    </source>
</evidence>
<evidence type="ECO:0000256" key="7">
    <source>
        <dbReference type="PROSITE-ProRule" id="PRU00042"/>
    </source>
</evidence>
<dbReference type="EMBL" id="BDIP01004195">
    <property type="protein sequence ID" value="GIQ88577.1"/>
    <property type="molecule type" value="Genomic_DNA"/>
</dbReference>
<dbReference type="AlphaFoldDB" id="A0A9K3D4R2"/>
<keyword evidence="2" id="KW-0479">Metal-binding</keyword>
<dbReference type="SMART" id="SM00355">
    <property type="entry name" value="ZnF_C2H2"/>
    <property type="match status" value="3"/>
</dbReference>
<dbReference type="GO" id="GO:0008270">
    <property type="term" value="F:zinc ion binding"/>
    <property type="evidence" value="ECO:0007669"/>
    <property type="project" value="UniProtKB-KW"/>
</dbReference>
<dbReference type="FunFam" id="3.30.160.60:FF:000446">
    <property type="entry name" value="Zinc finger protein"/>
    <property type="match status" value="1"/>
</dbReference>
<dbReference type="GO" id="GO:0005634">
    <property type="term" value="C:nucleus"/>
    <property type="evidence" value="ECO:0007669"/>
    <property type="project" value="UniProtKB-SubCell"/>
</dbReference>
<dbReference type="InterPro" id="IPR050527">
    <property type="entry name" value="Snail/Krueppel_Znf"/>
</dbReference>
<protein>
    <recommendedName>
        <fullName evidence="8">C2H2-type domain-containing protein</fullName>
    </recommendedName>
</protein>
<dbReference type="PANTHER" id="PTHR24388:SF54">
    <property type="entry name" value="PROTEIN ESCARGOT"/>
    <property type="match status" value="1"/>
</dbReference>
<keyword evidence="4 7" id="KW-0863">Zinc-finger</keyword>
<evidence type="ECO:0000256" key="1">
    <source>
        <dbReference type="ARBA" id="ARBA00004123"/>
    </source>
</evidence>
<dbReference type="Pfam" id="PF23561">
    <property type="entry name" value="zf-C2H2_15"/>
    <property type="match status" value="1"/>
</dbReference>
<keyword evidence="10" id="KW-1185">Reference proteome</keyword>
<evidence type="ECO:0000313" key="10">
    <source>
        <dbReference type="Proteomes" id="UP000265618"/>
    </source>
</evidence>
<dbReference type="Proteomes" id="UP000265618">
    <property type="component" value="Unassembled WGS sequence"/>
</dbReference>
<dbReference type="Pfam" id="PF00096">
    <property type="entry name" value="zf-C2H2"/>
    <property type="match status" value="1"/>
</dbReference>
<evidence type="ECO:0000256" key="2">
    <source>
        <dbReference type="ARBA" id="ARBA00022723"/>
    </source>
</evidence>
<keyword evidence="5" id="KW-0862">Zinc</keyword>
<dbReference type="GO" id="GO:0000978">
    <property type="term" value="F:RNA polymerase II cis-regulatory region sequence-specific DNA binding"/>
    <property type="evidence" value="ECO:0007669"/>
    <property type="project" value="TreeGrafter"/>
</dbReference>
<comment type="subcellular location">
    <subcellularLocation>
        <location evidence="1">Nucleus</location>
    </subcellularLocation>
</comment>
<name>A0A9K3D4R2_9EUKA</name>
<dbReference type="Gene3D" id="3.30.160.60">
    <property type="entry name" value="Classic Zinc Finger"/>
    <property type="match status" value="3"/>
</dbReference>
<evidence type="ECO:0000313" key="9">
    <source>
        <dbReference type="EMBL" id="GIQ88577.1"/>
    </source>
</evidence>
<keyword evidence="6" id="KW-0539">Nucleus</keyword>
<evidence type="ECO:0000256" key="6">
    <source>
        <dbReference type="ARBA" id="ARBA00023242"/>
    </source>
</evidence>
<dbReference type="SUPFAM" id="SSF57667">
    <property type="entry name" value="beta-beta-alpha zinc fingers"/>
    <property type="match status" value="2"/>
</dbReference>
<feature type="domain" description="C2H2-type" evidence="8">
    <location>
        <begin position="21"/>
        <end position="49"/>
    </location>
</feature>
<evidence type="ECO:0000256" key="3">
    <source>
        <dbReference type="ARBA" id="ARBA00022737"/>
    </source>
</evidence>
<evidence type="ECO:0000256" key="4">
    <source>
        <dbReference type="ARBA" id="ARBA00022771"/>
    </source>
</evidence>
<dbReference type="InterPro" id="IPR036236">
    <property type="entry name" value="Znf_C2H2_sf"/>
</dbReference>
<reference evidence="9 10" key="1">
    <citation type="journal article" date="2018" name="PLoS ONE">
        <title>The draft genome of Kipferlia bialata reveals reductive genome evolution in fornicate parasites.</title>
        <authorList>
            <person name="Tanifuji G."/>
            <person name="Takabayashi S."/>
            <person name="Kume K."/>
            <person name="Takagi M."/>
            <person name="Nakayama T."/>
            <person name="Kamikawa R."/>
            <person name="Inagaki Y."/>
            <person name="Hashimoto T."/>
        </authorList>
    </citation>
    <scope>NUCLEOTIDE SEQUENCE [LARGE SCALE GENOMIC DNA]</scope>
    <source>
        <strain evidence="9">NY0173</strain>
    </source>
</reference>
<dbReference type="InterPro" id="IPR056436">
    <property type="entry name" value="Znf-C2H2_ZIC1-5/GLI1-3-like"/>
</dbReference>